<feature type="region of interest" description="Disordered" evidence="6">
    <location>
        <begin position="846"/>
        <end position="884"/>
    </location>
</feature>
<proteinExistence type="predicted"/>
<accession>A0A078ALP0</accession>
<evidence type="ECO:0000256" key="1">
    <source>
        <dbReference type="ARBA" id="ARBA00004123"/>
    </source>
</evidence>
<dbReference type="Gene3D" id="2.130.10.10">
    <property type="entry name" value="YVTN repeat-like/Quinoprotein amine dehydrogenase"/>
    <property type="match status" value="1"/>
</dbReference>
<evidence type="ECO:0000256" key="6">
    <source>
        <dbReference type="SAM" id="MobiDB-lite"/>
    </source>
</evidence>
<keyword evidence="2" id="KW-0853">WD repeat</keyword>
<dbReference type="InParanoid" id="A0A078ALP0"/>
<dbReference type="InterPro" id="IPR015943">
    <property type="entry name" value="WD40/YVTN_repeat-like_dom_sf"/>
</dbReference>
<dbReference type="SUPFAM" id="SSF50978">
    <property type="entry name" value="WD40 repeat-like"/>
    <property type="match status" value="1"/>
</dbReference>
<dbReference type="Proteomes" id="UP000039865">
    <property type="component" value="Unassembled WGS sequence"/>
</dbReference>
<dbReference type="InterPro" id="IPR036322">
    <property type="entry name" value="WD40_repeat_dom_sf"/>
</dbReference>
<dbReference type="GO" id="GO:0048188">
    <property type="term" value="C:Set1C/COMPASS complex"/>
    <property type="evidence" value="ECO:0007669"/>
    <property type="project" value="InterPro"/>
</dbReference>
<keyword evidence="4" id="KW-0539">Nucleus</keyword>
<evidence type="ECO:0000313" key="7">
    <source>
        <dbReference type="EMBL" id="CDW83144.1"/>
    </source>
</evidence>
<dbReference type="PANTHER" id="PTHR44040:SF1">
    <property type="entry name" value="RETINOBLASTOMA-BINDING PROTEIN 5"/>
    <property type="match status" value="1"/>
</dbReference>
<feature type="compositionally biased region" description="Polar residues" evidence="6">
    <location>
        <begin position="865"/>
        <end position="878"/>
    </location>
</feature>
<evidence type="ECO:0000256" key="3">
    <source>
        <dbReference type="ARBA" id="ARBA00022737"/>
    </source>
</evidence>
<evidence type="ECO:0000256" key="5">
    <source>
        <dbReference type="SAM" id="Coils"/>
    </source>
</evidence>
<evidence type="ECO:0000256" key="2">
    <source>
        <dbReference type="ARBA" id="ARBA00022574"/>
    </source>
</evidence>
<comment type="subcellular location">
    <subcellularLocation>
        <location evidence="1">Nucleus</location>
    </subcellularLocation>
</comment>
<feature type="compositionally biased region" description="Polar residues" evidence="6">
    <location>
        <begin position="846"/>
        <end position="857"/>
    </location>
</feature>
<feature type="compositionally biased region" description="Basic and acidic residues" evidence="6">
    <location>
        <begin position="732"/>
        <end position="742"/>
    </location>
</feature>
<evidence type="ECO:0000313" key="8">
    <source>
        <dbReference type="Proteomes" id="UP000039865"/>
    </source>
</evidence>
<sequence>MSLKRSHEKKYQFYDSRKPFNHSDFFGKVQAKNQETIDQLQDELYKLSKNYICTQLDSKFFVPQYLDHNKLLWANMFLGQKQIQGIFLDFHLKLQEALKLEMNMNKQQLQNYLSLPNQDQLDQLDKKPFQVKTYYIDNIPKIIKRKEKEFLDNLKKKIMEDEKSYKQYDLVVKEYGSFTSKMDALKNLNGEFQKQDFLKKNLEETYSKINQIKALNNKIEETNLELGNNLDTFLADSEREVLKTRRPGDKLHNMLEQWEREVKDQCWSRDELEFYSGELWLTAEQYEKELQEDIKGFDLEKSMIHRFYRNKCEQLKQKFMFQDEIQLYIDQQEGLKLRSMHEAQEKFNENLKVMKAMKQNLDNAKKEQLKEYNLRINLEVIKDDYFDKIQYLNSNLLFIIDNFIMVLDTLKLADSGIILDMKQQRQIKEFDFCVSEKSLENIVDNIKTISLSSKLETILNYQKNTEVRNQKVVNFIQDIKSASHNSVQIPVNDNFKKGLKEILHCYEELITKKMSLNSEKQNDKLSTGKQGSAQNLGNSKLGKKILGKGMGKQIQSPKSPSQLRNKRAKFFMSEIDKIPKKDQLKDYSAEIQEIAVFLINHKDIKFELIGIDLNSLRNLDQLLAAIQGFIKSIQYDESMAVKATDVIHIDEHMFNPQIFPLKMLLFQNEKEQIQKIQTTNDLHYSFIKSELEHNLTSLQQSYPSAVQLVSSNLEKQHDTHNFLKHFLQRVERQSTNKSDKGKQPLGTPSSQSPPKRQTTKILDDPKAQSQPNRQIQQARKSTGINLKSGEELTKKNSSSMIQIFNQKASPMRKASQVPNSQPLEKIERVGGYNKIKNCIRKSIYRNSQEGSKSSRSNHTLRDNNKSILSNTEQSQSASPKLRLQQMKQSIITTQRESEIGQNEGLHQPKNNRLIHEIQKLNSIYRNEQGNNKYNSLKSNEQQSQKRDQVKQKKQYEFLKSDVGINTNIQMRDLEIILTVKKEAKHTIQALEKLLEEQLHINEQIQKKNQKVQLVGGGPLISTASETNDTEDEAFNKYGGNYQGNLGGGHWKYSNQFPERSSNKFHPNANRNLKLRSNRVANEVKLILDQYQTMDGSVPRSARGGNQMCHDEIPVKSQDIKFINQTHQVFERRKQLQRKKLFSQELIQQTQEKLVKFQQNSHRDLQVHSLKENSVLDEIVFPNDSTMIMQKINAQIVEFNPQGTLVAIGCKYASILIMDFMTKEMIRCFSIYEDYDLEANQDVDQFSNFRRLSYAYLEDDFILYQKPQDEKESESIVKREFKKVIQFEPKDKPKCKAQISSLDWSLDGRYLVACFRIENQVAVWDVLQSQKLFHMHSQEFGCQINQAKFHSLNPNYLLLSGEKALVVRVKQEASQEIVIASDNLEEILDSQGKQEALLQQQQQNKRKGPKFSSNIFQTLISQDRIYYLMVKNDQKVIMLLEQRDPNEMVDLQPSIFTDFFRVSHLKPGETEKTQKDQAKIIIEQDESLEYEDERDILDQDDTDNVKQAIESINQHKFKIISMVKFQSANSFVQSLVNNDDYSNLLMTFSDRVLRLYEIKYQNIGVNHKRVICIKNEFQDVINRRKWMNACFLKLNQNTRIVEQQSQNNKTDAVQLLNESRQLLYSSSFNQKNEQQIQDNKESFMYQQEIFVSSIGESGSNELKFYNVDDFSIIQRLELTQEGCSYLTAHSKSHFSIFLVTTNGSLFLWSVRPAKIIQPLAPYFTEIEENKEYVEREDEFEKEISDSDEEEEKVNKNLDEDQIRKRKLAKTNIDIDSIDNDHLSNFTQYTARRTKNNNIESLFDKQLDNMDFDYQNFVMFLPIQVNNFDTFGLLAKLNVDTFREKFNKLQQ</sequence>
<keyword evidence="5" id="KW-0175">Coiled coil</keyword>
<organism evidence="7 8">
    <name type="scientific">Stylonychia lemnae</name>
    <name type="common">Ciliate</name>
    <dbReference type="NCBI Taxonomy" id="5949"/>
    <lineage>
        <taxon>Eukaryota</taxon>
        <taxon>Sar</taxon>
        <taxon>Alveolata</taxon>
        <taxon>Ciliophora</taxon>
        <taxon>Intramacronucleata</taxon>
        <taxon>Spirotrichea</taxon>
        <taxon>Stichotrichia</taxon>
        <taxon>Sporadotrichida</taxon>
        <taxon>Oxytrichidae</taxon>
        <taxon>Stylonychinae</taxon>
        <taxon>Stylonychia</taxon>
    </lineage>
</organism>
<dbReference type="EMBL" id="CCKQ01011569">
    <property type="protein sequence ID" value="CDW83144.1"/>
    <property type="molecule type" value="Genomic_DNA"/>
</dbReference>
<protein>
    <submittedName>
        <fullName evidence="7">Uncharacterized protein</fullName>
    </submittedName>
</protein>
<keyword evidence="8" id="KW-1185">Reference proteome</keyword>
<dbReference type="PANTHER" id="PTHR44040">
    <property type="entry name" value="RETINOBLASTOMA-BINDING PROTEIN 5"/>
    <property type="match status" value="1"/>
</dbReference>
<feature type="compositionally biased region" description="Polar residues" evidence="6">
    <location>
        <begin position="520"/>
        <end position="535"/>
    </location>
</feature>
<evidence type="ECO:0000256" key="4">
    <source>
        <dbReference type="ARBA" id="ARBA00023242"/>
    </source>
</evidence>
<gene>
    <name evidence="7" type="primary">Contig16164.g17228</name>
    <name evidence="7" type="ORF">STYLEM_12183</name>
</gene>
<name>A0A078ALP0_STYLE</name>
<feature type="region of interest" description="Disordered" evidence="6">
    <location>
        <begin position="732"/>
        <end position="797"/>
    </location>
</feature>
<feature type="compositionally biased region" description="Polar residues" evidence="6">
    <location>
        <begin position="767"/>
        <end position="785"/>
    </location>
</feature>
<feature type="coiled-coil region" evidence="5">
    <location>
        <begin position="980"/>
        <end position="1010"/>
    </location>
</feature>
<dbReference type="InterPro" id="IPR037850">
    <property type="entry name" value="RBBP5/Swd1"/>
</dbReference>
<feature type="compositionally biased region" description="Polar residues" evidence="6">
    <location>
        <begin position="746"/>
        <end position="760"/>
    </location>
</feature>
<reference evidence="7 8" key="1">
    <citation type="submission" date="2014-06" db="EMBL/GenBank/DDBJ databases">
        <authorList>
            <person name="Swart Estienne"/>
        </authorList>
    </citation>
    <scope>NUCLEOTIDE SEQUENCE [LARGE SCALE GENOMIC DNA]</scope>
    <source>
        <strain evidence="7 8">130c</strain>
    </source>
</reference>
<keyword evidence="3" id="KW-0677">Repeat</keyword>
<feature type="region of interest" description="Disordered" evidence="6">
    <location>
        <begin position="520"/>
        <end position="539"/>
    </location>
</feature>